<feature type="transmembrane region" description="Helical" evidence="7">
    <location>
        <begin position="6"/>
        <end position="29"/>
    </location>
</feature>
<dbReference type="AlphaFoldDB" id="A0A7C3RKU3"/>
<feature type="transmembrane region" description="Helical" evidence="7">
    <location>
        <begin position="142"/>
        <end position="174"/>
    </location>
</feature>
<keyword evidence="4 7" id="KW-0812">Transmembrane</keyword>
<evidence type="ECO:0000256" key="5">
    <source>
        <dbReference type="ARBA" id="ARBA00022989"/>
    </source>
</evidence>
<evidence type="ECO:0000256" key="7">
    <source>
        <dbReference type="SAM" id="Phobius"/>
    </source>
</evidence>
<feature type="transmembrane region" description="Helical" evidence="7">
    <location>
        <begin position="110"/>
        <end position="130"/>
    </location>
</feature>
<dbReference type="PANTHER" id="PTHR43663:SF2">
    <property type="entry name" value="CHROMATE TRANSPORT PROTEIN-RELATED"/>
    <property type="match status" value="1"/>
</dbReference>
<feature type="transmembrane region" description="Helical" evidence="7">
    <location>
        <begin position="76"/>
        <end position="98"/>
    </location>
</feature>
<keyword evidence="5 7" id="KW-1133">Transmembrane helix</keyword>
<dbReference type="GO" id="GO:0015109">
    <property type="term" value="F:chromate transmembrane transporter activity"/>
    <property type="evidence" value="ECO:0007669"/>
    <property type="project" value="InterPro"/>
</dbReference>
<dbReference type="InterPro" id="IPR003370">
    <property type="entry name" value="Chromate_transpt"/>
</dbReference>
<reference evidence="8" key="1">
    <citation type="journal article" date="2020" name="mSystems">
        <title>Genome- and Community-Level Interaction Insights into Carbon Utilization and Element Cycling Functions of Hydrothermarchaeota in Hydrothermal Sediment.</title>
        <authorList>
            <person name="Zhou Z."/>
            <person name="Liu Y."/>
            <person name="Xu W."/>
            <person name="Pan J."/>
            <person name="Luo Z.H."/>
            <person name="Li M."/>
        </authorList>
    </citation>
    <scope>NUCLEOTIDE SEQUENCE [LARGE SCALE GENOMIC DNA]</scope>
    <source>
        <strain evidence="8">SpSt-81</strain>
    </source>
</reference>
<evidence type="ECO:0000256" key="2">
    <source>
        <dbReference type="ARBA" id="ARBA00005262"/>
    </source>
</evidence>
<evidence type="ECO:0000256" key="1">
    <source>
        <dbReference type="ARBA" id="ARBA00004651"/>
    </source>
</evidence>
<dbReference type="EMBL" id="DTIN01000033">
    <property type="protein sequence ID" value="HFX14099.1"/>
    <property type="molecule type" value="Genomic_DNA"/>
</dbReference>
<comment type="subcellular location">
    <subcellularLocation>
        <location evidence="1">Cell membrane</location>
        <topology evidence="1">Multi-pass membrane protein</topology>
    </subcellularLocation>
</comment>
<proteinExistence type="inferred from homology"/>
<sequence>MKLTDLFFIFLKIGWLTLGGGYVMIPLFLEEIVKRRNYMDEEEFIKTLTLAQLFPGPIAFNLAVSVGYKLGKIKGAIISALAVVIPSFVSILVIAIFFLNFQKLKIVQGFFYGLRPAIASAMVLAVFEIFKKRKWNTLRFLSFLFLSLILIVFKINPIYIIIPSLIVIILWVYFKN</sequence>
<evidence type="ECO:0000313" key="8">
    <source>
        <dbReference type="EMBL" id="HFX14099.1"/>
    </source>
</evidence>
<organism evidence="8">
    <name type="scientific">Dictyoglomus thermophilum</name>
    <dbReference type="NCBI Taxonomy" id="14"/>
    <lineage>
        <taxon>Bacteria</taxon>
        <taxon>Pseudomonadati</taxon>
        <taxon>Dictyoglomota</taxon>
        <taxon>Dictyoglomia</taxon>
        <taxon>Dictyoglomales</taxon>
        <taxon>Dictyoglomaceae</taxon>
        <taxon>Dictyoglomus</taxon>
    </lineage>
</organism>
<comment type="similarity">
    <text evidence="2">Belongs to the chromate ion transporter (CHR) (TC 2.A.51) family.</text>
</comment>
<dbReference type="InterPro" id="IPR052518">
    <property type="entry name" value="CHR_Transporter"/>
</dbReference>
<name>A0A7C3RKU3_DICTH</name>
<gene>
    <name evidence="8" type="ORF">ENW00_08155</name>
</gene>
<comment type="caution">
    <text evidence="8">The sequence shown here is derived from an EMBL/GenBank/DDBJ whole genome shotgun (WGS) entry which is preliminary data.</text>
</comment>
<protein>
    <submittedName>
        <fullName evidence="8">Chromate transporter</fullName>
    </submittedName>
</protein>
<dbReference type="GO" id="GO:0005886">
    <property type="term" value="C:plasma membrane"/>
    <property type="evidence" value="ECO:0007669"/>
    <property type="project" value="UniProtKB-SubCell"/>
</dbReference>
<evidence type="ECO:0000256" key="6">
    <source>
        <dbReference type="ARBA" id="ARBA00023136"/>
    </source>
</evidence>
<dbReference type="Pfam" id="PF02417">
    <property type="entry name" value="Chromate_transp"/>
    <property type="match status" value="1"/>
</dbReference>
<keyword evidence="3" id="KW-1003">Cell membrane</keyword>
<evidence type="ECO:0000256" key="4">
    <source>
        <dbReference type="ARBA" id="ARBA00022692"/>
    </source>
</evidence>
<accession>A0A7C3RKU3</accession>
<keyword evidence="6 7" id="KW-0472">Membrane</keyword>
<evidence type="ECO:0000256" key="3">
    <source>
        <dbReference type="ARBA" id="ARBA00022475"/>
    </source>
</evidence>
<dbReference type="PANTHER" id="PTHR43663">
    <property type="entry name" value="CHROMATE TRANSPORT PROTEIN-RELATED"/>
    <property type="match status" value="1"/>
</dbReference>